<accession>A0ABW6X191</accession>
<evidence type="ECO:0000313" key="2">
    <source>
        <dbReference type="Proteomes" id="UP001602322"/>
    </source>
</evidence>
<comment type="caution">
    <text evidence="1">The sequence shown here is derived from an EMBL/GenBank/DDBJ whole genome shotgun (WGS) entry which is preliminary data.</text>
</comment>
<evidence type="ECO:0000313" key="1">
    <source>
        <dbReference type="EMBL" id="MFF5895840.1"/>
    </source>
</evidence>
<sequence>MDEDEKGETALWRRAADLLPPDEAHAALDCRGIGEQEGALQLIVSGLLARGAPLGGTARAEISVLTEAWSVREELGPDLARCAGGPEDRTPPLELIGAADAAPLPGGSVGAEALEGLLVVPWITRTGCPGTLARAHRLEPWGDLSFLAEHYVLLLPGEPGRTRLFPSDAVFEALEELRGLPGRD</sequence>
<gene>
    <name evidence="1" type="ORF">ACFY8O_07930</name>
</gene>
<dbReference type="RefSeq" id="WP_387899958.1">
    <property type="nucleotide sequence ID" value="NZ_JBIBEG010000002.1"/>
</dbReference>
<keyword evidence="2" id="KW-1185">Reference proteome</keyword>
<proteinExistence type="predicted"/>
<name>A0ABW6X191_9ACTN</name>
<dbReference type="Proteomes" id="UP001602322">
    <property type="component" value="Unassembled WGS sequence"/>
</dbReference>
<organism evidence="1 2">
    <name type="scientific">Streptomyces argenteolus</name>
    <dbReference type="NCBI Taxonomy" id="67274"/>
    <lineage>
        <taxon>Bacteria</taxon>
        <taxon>Bacillati</taxon>
        <taxon>Actinomycetota</taxon>
        <taxon>Actinomycetes</taxon>
        <taxon>Kitasatosporales</taxon>
        <taxon>Streptomycetaceae</taxon>
        <taxon>Streptomyces</taxon>
    </lineage>
</organism>
<reference evidence="1 2" key="1">
    <citation type="submission" date="2024-10" db="EMBL/GenBank/DDBJ databases">
        <title>The Natural Products Discovery Center: Release of the First 8490 Sequenced Strains for Exploring Actinobacteria Biosynthetic Diversity.</title>
        <authorList>
            <person name="Kalkreuter E."/>
            <person name="Kautsar S.A."/>
            <person name="Yang D."/>
            <person name="Bader C.D."/>
            <person name="Teijaro C.N."/>
            <person name="Fluegel L."/>
            <person name="Davis C.M."/>
            <person name="Simpson J.R."/>
            <person name="Lauterbach L."/>
            <person name="Steele A.D."/>
            <person name="Gui C."/>
            <person name="Meng S."/>
            <person name="Li G."/>
            <person name="Viehrig K."/>
            <person name="Ye F."/>
            <person name="Su P."/>
            <person name="Kiefer A.F."/>
            <person name="Nichols A."/>
            <person name="Cepeda A.J."/>
            <person name="Yan W."/>
            <person name="Fan B."/>
            <person name="Jiang Y."/>
            <person name="Adhikari A."/>
            <person name="Zheng C.-J."/>
            <person name="Schuster L."/>
            <person name="Cowan T.M."/>
            <person name="Smanski M.J."/>
            <person name="Chevrette M.G."/>
            <person name="De Carvalho L.P.S."/>
            <person name="Shen B."/>
        </authorList>
    </citation>
    <scope>NUCLEOTIDE SEQUENCE [LARGE SCALE GENOMIC DNA]</scope>
    <source>
        <strain evidence="1 2">NPDC012540</strain>
    </source>
</reference>
<protein>
    <submittedName>
        <fullName evidence="1">Uncharacterized protein</fullName>
    </submittedName>
</protein>
<dbReference type="EMBL" id="JBIBEG010000002">
    <property type="protein sequence ID" value="MFF5895840.1"/>
    <property type="molecule type" value="Genomic_DNA"/>
</dbReference>